<dbReference type="InterPro" id="IPR001381">
    <property type="entry name" value="DHquinase_I"/>
</dbReference>
<dbReference type="Pfam" id="PF08501">
    <property type="entry name" value="Shikimate_dh_N"/>
    <property type="match status" value="2"/>
</dbReference>
<evidence type="ECO:0000256" key="2">
    <source>
        <dbReference type="ARBA" id="ARBA00009349"/>
    </source>
</evidence>
<dbReference type="InterPro" id="IPR027417">
    <property type="entry name" value="P-loop_NTPase"/>
</dbReference>
<dbReference type="Proteomes" id="UP000838763">
    <property type="component" value="Unassembled WGS sequence"/>
</dbReference>
<dbReference type="InterPro" id="IPR013708">
    <property type="entry name" value="Shikimate_DH-bd_N"/>
</dbReference>
<dbReference type="GO" id="GO:0019632">
    <property type="term" value="P:shikimate metabolic process"/>
    <property type="evidence" value="ECO:0007669"/>
    <property type="project" value="TreeGrafter"/>
</dbReference>
<protein>
    <recommendedName>
        <fullName evidence="8">Quinate repressor protein</fullName>
    </recommendedName>
</protein>
<proteinExistence type="inferred from homology"/>
<dbReference type="Gene3D" id="3.40.50.300">
    <property type="entry name" value="P-loop containing nucleotide triphosphate hydrolases"/>
    <property type="match status" value="1"/>
</dbReference>
<evidence type="ECO:0000256" key="1">
    <source>
        <dbReference type="ARBA" id="ARBA00006477"/>
    </source>
</evidence>
<name>A0A9P1MBU0_9PEZI</name>
<feature type="compositionally biased region" description="Low complexity" evidence="3">
    <location>
        <begin position="9"/>
        <end position="26"/>
    </location>
</feature>
<dbReference type="PANTHER" id="PTHR21089">
    <property type="entry name" value="SHIKIMATE DEHYDROGENASE"/>
    <property type="match status" value="1"/>
</dbReference>
<dbReference type="SUPFAM" id="SSF51735">
    <property type="entry name" value="NAD(P)-binding Rossmann-fold domains"/>
    <property type="match status" value="1"/>
</dbReference>
<accession>A0A9P1MBU0</accession>
<dbReference type="InterPro" id="IPR046346">
    <property type="entry name" value="Aminoacid_DH-like_N_sf"/>
</dbReference>
<dbReference type="EMBL" id="CALLCH030000016">
    <property type="protein sequence ID" value="CAI4217659.1"/>
    <property type="molecule type" value="Genomic_DNA"/>
</dbReference>
<evidence type="ECO:0000259" key="5">
    <source>
        <dbReference type="Pfam" id="PF08501"/>
    </source>
</evidence>
<evidence type="ECO:0000313" key="6">
    <source>
        <dbReference type="EMBL" id="CAI4217659.1"/>
    </source>
</evidence>
<dbReference type="GO" id="GO:0003855">
    <property type="term" value="F:3-dehydroquinate dehydratase activity"/>
    <property type="evidence" value="ECO:0007669"/>
    <property type="project" value="InterPro"/>
</dbReference>
<keyword evidence="7" id="KW-1185">Reference proteome</keyword>
<evidence type="ECO:0000313" key="7">
    <source>
        <dbReference type="Proteomes" id="UP000838763"/>
    </source>
</evidence>
<dbReference type="PANTHER" id="PTHR21089:SF1">
    <property type="entry name" value="BIFUNCTIONAL 3-DEHYDROQUINATE DEHYDRATASE_SHIKIMATE DEHYDROGENASE, CHLOROPLASTIC"/>
    <property type="match status" value="1"/>
</dbReference>
<dbReference type="InterPro" id="IPR013785">
    <property type="entry name" value="Aldolase_TIM"/>
</dbReference>
<dbReference type="GO" id="GO:0004764">
    <property type="term" value="F:shikimate 3-dehydrogenase (NADP+) activity"/>
    <property type="evidence" value="ECO:0007669"/>
    <property type="project" value="InterPro"/>
</dbReference>
<dbReference type="Gene3D" id="3.40.50.10860">
    <property type="entry name" value="Leucine Dehydrogenase, chain A, domain 1"/>
    <property type="match status" value="2"/>
</dbReference>
<dbReference type="SUPFAM" id="SSF53223">
    <property type="entry name" value="Aminoacid dehydrogenase-like, N-terminal domain"/>
    <property type="match status" value="2"/>
</dbReference>
<organism evidence="6 7">
    <name type="scientific">Parascedosporium putredinis</name>
    <dbReference type="NCBI Taxonomy" id="1442378"/>
    <lineage>
        <taxon>Eukaryota</taxon>
        <taxon>Fungi</taxon>
        <taxon>Dikarya</taxon>
        <taxon>Ascomycota</taxon>
        <taxon>Pezizomycotina</taxon>
        <taxon>Sordariomycetes</taxon>
        <taxon>Hypocreomycetidae</taxon>
        <taxon>Microascales</taxon>
        <taxon>Microascaceae</taxon>
        <taxon>Parascedosporium</taxon>
    </lineage>
</organism>
<comment type="similarity">
    <text evidence="2">In the N-terminal section; belongs to the shikimate kinase family.</text>
</comment>
<dbReference type="InterPro" id="IPR031322">
    <property type="entry name" value="Shikimate/glucono_kinase"/>
</dbReference>
<evidence type="ECO:0000259" key="4">
    <source>
        <dbReference type="Pfam" id="PF01488"/>
    </source>
</evidence>
<dbReference type="Pfam" id="PF01202">
    <property type="entry name" value="SKI"/>
    <property type="match status" value="1"/>
</dbReference>
<feature type="domain" description="Quinate/shikimate 5-dehydrogenase/glutamyl-tRNA reductase" evidence="4">
    <location>
        <begin position="565"/>
        <end position="615"/>
    </location>
</feature>
<dbReference type="Pfam" id="PF01488">
    <property type="entry name" value="Shikimate_DH"/>
    <property type="match status" value="1"/>
</dbReference>
<feature type="domain" description="Shikimate dehydrogenase substrate binding N-terminal" evidence="5">
    <location>
        <begin position="486"/>
        <end position="534"/>
    </location>
</feature>
<dbReference type="Gene3D" id="3.20.20.70">
    <property type="entry name" value="Aldolase class I"/>
    <property type="match status" value="1"/>
</dbReference>
<comment type="caution">
    <text evidence="6">The sequence shown here is derived from an EMBL/GenBank/DDBJ whole genome shotgun (WGS) entry which is preliminary data.</text>
</comment>
<gene>
    <name evidence="6" type="ORF">PPNO1_LOCUS7264</name>
</gene>
<dbReference type="InterPro" id="IPR036291">
    <property type="entry name" value="NAD(P)-bd_dom_sf"/>
</dbReference>
<dbReference type="InterPro" id="IPR022893">
    <property type="entry name" value="Shikimate_DH_fam"/>
</dbReference>
<evidence type="ECO:0008006" key="8">
    <source>
        <dbReference type="Google" id="ProtNLM"/>
    </source>
</evidence>
<dbReference type="Pfam" id="PF01487">
    <property type="entry name" value="DHquinase_I"/>
    <property type="match status" value="1"/>
</dbReference>
<reference evidence="6" key="1">
    <citation type="submission" date="2022-11" db="EMBL/GenBank/DDBJ databases">
        <authorList>
            <person name="Scott C."/>
            <person name="Bruce N."/>
        </authorList>
    </citation>
    <scope>NUCLEOTIDE SEQUENCE</scope>
</reference>
<dbReference type="Gene3D" id="3.40.50.720">
    <property type="entry name" value="NAD(P)-binding Rossmann-like Domain"/>
    <property type="match status" value="1"/>
</dbReference>
<sequence>METPGASGPAAQTAPPSARTSSASSTEGARPQRDQNGAFASDLQASLGEKESITEVPSRLTNQRLPHDYRPGKTTPARRYRPDASIVLIGIRGTGMSTLAVMASSTLGFKLVDADHYFYRATKLSRGAYKATHGAETYRAEELKLIRSMLVDHPSKAVIPFEATIRDAAVHICAVDSLSTDESVLYKLRSVDIVADAVELIVSPPRPAAGEALSFDNELANCITRQFYLLRRTTRLPIIYHVPMESLSPSADASWQSEHQSIYFDILHHGLRLAPDYLAVNLLATSKTDNFSAHKFLQDIRNSKTHRIPVIAYNTGQLGKTSCVFNNILSPVTHPLLLPSPTELPSPALLTIQEAQHALYSSFILDPMYFGIYGSNVEKSLSPAMHNAAFHFSSMPHRYDIFQHQSLDELKRMMLDPQFGGSSVSAPFKRDMTFCPTGGVAVELGYTPLETPLIRQIRELNDLGWIDIDGLQVLPEQALVQNDLTEGIDDSVNTLMRRPDFGGASVTFPHKLQVGKLLDTLTPVARKVGAVNTVIVREEGGKRTLLGDNTDWLGIKACIESTGVTNLSSSTVLILGAGGAARAACHAVEMLGIKDLIIVNRTISKADDLASIFPNLRTRTFESFDGVFSSNGPRYRS</sequence>
<feature type="domain" description="Shikimate dehydrogenase substrate binding N-terminal" evidence="5">
    <location>
        <begin position="372"/>
        <end position="432"/>
    </location>
</feature>
<comment type="similarity">
    <text evidence="1">In the 2nd section; belongs to the type-I 3-dehydroquinase family.</text>
</comment>
<dbReference type="InterPro" id="IPR006151">
    <property type="entry name" value="Shikm_DH/Glu-tRNA_Rdtase"/>
</dbReference>
<dbReference type="OrthoDB" id="4415835at2759"/>
<dbReference type="GO" id="GO:0009423">
    <property type="term" value="P:chorismate biosynthetic process"/>
    <property type="evidence" value="ECO:0007669"/>
    <property type="project" value="TreeGrafter"/>
</dbReference>
<dbReference type="SUPFAM" id="SSF52540">
    <property type="entry name" value="P-loop containing nucleoside triphosphate hydrolases"/>
    <property type="match status" value="1"/>
</dbReference>
<feature type="region of interest" description="Disordered" evidence="3">
    <location>
        <begin position="1"/>
        <end position="77"/>
    </location>
</feature>
<evidence type="ECO:0000256" key="3">
    <source>
        <dbReference type="SAM" id="MobiDB-lite"/>
    </source>
</evidence>
<dbReference type="AlphaFoldDB" id="A0A9P1MBU0"/>